<sequence>MSEKVCTDKRLALYIAENKFRKACDQIKLITRRLNLLQIRYDKAKRDDMKSFRYTLRLQLATTEGARNMFYEYAVRQATHVGRLKRELKTQQLPKVEQRLNLLQIRYDKAKRDDMKSFRYTLRLQLATTEGARNMFYEYAVRQATQVGRLKRELKTQQLPKVEQ</sequence>
<organism evidence="1 2">
    <name type="scientific">Mytilus coruscus</name>
    <name type="common">Sea mussel</name>
    <dbReference type="NCBI Taxonomy" id="42192"/>
    <lineage>
        <taxon>Eukaryota</taxon>
        <taxon>Metazoa</taxon>
        <taxon>Spiralia</taxon>
        <taxon>Lophotrochozoa</taxon>
        <taxon>Mollusca</taxon>
        <taxon>Bivalvia</taxon>
        <taxon>Autobranchia</taxon>
        <taxon>Pteriomorphia</taxon>
        <taxon>Mytilida</taxon>
        <taxon>Mytiloidea</taxon>
        <taxon>Mytilidae</taxon>
        <taxon>Mytilinae</taxon>
        <taxon>Mytilus</taxon>
    </lineage>
</organism>
<evidence type="ECO:0000313" key="1">
    <source>
        <dbReference type="EMBL" id="CAC5406458.1"/>
    </source>
</evidence>
<dbReference type="EMBL" id="CACVKT020007226">
    <property type="protein sequence ID" value="CAC5406458.1"/>
    <property type="molecule type" value="Genomic_DNA"/>
</dbReference>
<protein>
    <submittedName>
        <fullName evidence="1">Uncharacterized protein</fullName>
    </submittedName>
</protein>
<proteinExistence type="predicted"/>
<keyword evidence="2" id="KW-1185">Reference proteome</keyword>
<dbReference type="OrthoDB" id="6427379at2759"/>
<dbReference type="AlphaFoldDB" id="A0A6J8DCR8"/>
<name>A0A6J8DCR8_MYTCO</name>
<reference evidence="1 2" key="1">
    <citation type="submission" date="2020-06" db="EMBL/GenBank/DDBJ databases">
        <authorList>
            <person name="Li R."/>
            <person name="Bekaert M."/>
        </authorList>
    </citation>
    <scope>NUCLEOTIDE SEQUENCE [LARGE SCALE GENOMIC DNA]</scope>
    <source>
        <strain evidence="2">wild</strain>
    </source>
</reference>
<accession>A0A6J8DCR8</accession>
<dbReference type="Proteomes" id="UP000507470">
    <property type="component" value="Unassembled WGS sequence"/>
</dbReference>
<evidence type="ECO:0000313" key="2">
    <source>
        <dbReference type="Proteomes" id="UP000507470"/>
    </source>
</evidence>
<gene>
    <name evidence="1" type="ORF">MCOR_40030</name>
</gene>